<evidence type="ECO:0000313" key="1">
    <source>
        <dbReference type="EMBL" id="MCY1722838.1"/>
    </source>
</evidence>
<dbReference type="Proteomes" id="UP001145087">
    <property type="component" value="Unassembled WGS sequence"/>
</dbReference>
<evidence type="ECO:0000313" key="2">
    <source>
        <dbReference type="Proteomes" id="UP001145087"/>
    </source>
</evidence>
<gene>
    <name evidence="1" type="ORF">OU798_20995</name>
</gene>
<organism evidence="1 2">
    <name type="scientific">Draconibacterium aestuarii</name>
    <dbReference type="NCBI Taxonomy" id="2998507"/>
    <lineage>
        <taxon>Bacteria</taxon>
        <taxon>Pseudomonadati</taxon>
        <taxon>Bacteroidota</taxon>
        <taxon>Bacteroidia</taxon>
        <taxon>Marinilabiliales</taxon>
        <taxon>Prolixibacteraceae</taxon>
        <taxon>Draconibacterium</taxon>
    </lineage>
</organism>
<proteinExistence type="predicted"/>
<comment type="caution">
    <text evidence="1">The sequence shown here is derived from an EMBL/GenBank/DDBJ whole genome shotgun (WGS) entry which is preliminary data.</text>
</comment>
<dbReference type="RefSeq" id="WP_343335163.1">
    <property type="nucleotide sequence ID" value="NZ_JAPOHD010000064.1"/>
</dbReference>
<dbReference type="AlphaFoldDB" id="A0A9X3F962"/>
<name>A0A9X3F962_9BACT</name>
<evidence type="ECO:0008006" key="3">
    <source>
        <dbReference type="Google" id="ProtNLM"/>
    </source>
</evidence>
<keyword evidence="2" id="KW-1185">Reference proteome</keyword>
<accession>A0A9X3F962</accession>
<protein>
    <recommendedName>
        <fullName evidence="3">Superoxide dismutase</fullName>
    </recommendedName>
</protein>
<reference evidence="1" key="1">
    <citation type="submission" date="2022-11" db="EMBL/GenBank/DDBJ databases">
        <title>Marilongibacter aestuarii gen. nov., sp. nov., isolated from tidal flat sediment.</title>
        <authorList>
            <person name="Jiayan W."/>
        </authorList>
    </citation>
    <scope>NUCLEOTIDE SEQUENCE</scope>
    <source>
        <strain evidence="1">Z1-6</strain>
    </source>
</reference>
<dbReference type="EMBL" id="JAPOHD010000064">
    <property type="protein sequence ID" value="MCY1722838.1"/>
    <property type="molecule type" value="Genomic_DNA"/>
</dbReference>
<sequence length="97" mass="11215">MKILAIEKELKAVDWENESQTLIEEAKSAYKMLLSGNLREIYFNEKKNAVLVLECEDKLAANKLLSRLPLVSKGIIDFELMELRPYTGFARLMAMEY</sequence>